<evidence type="ECO:0000256" key="2">
    <source>
        <dbReference type="ARBA" id="ARBA00022475"/>
    </source>
</evidence>
<dbReference type="GO" id="GO:0005886">
    <property type="term" value="C:plasma membrane"/>
    <property type="evidence" value="ECO:0007669"/>
    <property type="project" value="UniProtKB-SubCell"/>
</dbReference>
<dbReference type="OrthoDB" id="9814461at2"/>
<feature type="transmembrane region" description="Helical" evidence="6">
    <location>
        <begin position="72"/>
        <end position="89"/>
    </location>
</feature>
<keyword evidence="5 6" id="KW-0472">Membrane</keyword>
<reference evidence="7 8" key="1">
    <citation type="submission" date="2018-02" db="EMBL/GenBank/DDBJ databases">
        <title>Genomic Encyclopedia of Archaeal and Bacterial Type Strains, Phase II (KMG-II): from individual species to whole genera.</title>
        <authorList>
            <person name="Goeker M."/>
        </authorList>
    </citation>
    <scope>NUCLEOTIDE SEQUENCE [LARGE SCALE GENOMIC DNA]</scope>
    <source>
        <strain evidence="7 8">DSM 18921</strain>
    </source>
</reference>
<dbReference type="CDD" id="cd06581">
    <property type="entry name" value="TM_PBP1_LivM_like"/>
    <property type="match status" value="1"/>
</dbReference>
<keyword evidence="2" id="KW-1003">Cell membrane</keyword>
<evidence type="ECO:0000256" key="6">
    <source>
        <dbReference type="SAM" id="Phobius"/>
    </source>
</evidence>
<feature type="transmembrane region" description="Helical" evidence="6">
    <location>
        <begin position="34"/>
        <end position="52"/>
    </location>
</feature>
<keyword evidence="8" id="KW-1185">Reference proteome</keyword>
<dbReference type="GO" id="GO:0015658">
    <property type="term" value="F:branched-chain amino acid transmembrane transporter activity"/>
    <property type="evidence" value="ECO:0007669"/>
    <property type="project" value="InterPro"/>
</dbReference>
<keyword evidence="3 6" id="KW-0812">Transmembrane</keyword>
<feature type="transmembrane region" description="Helical" evidence="6">
    <location>
        <begin position="147"/>
        <end position="164"/>
    </location>
</feature>
<dbReference type="AlphaFoldDB" id="A0A2S8S5B5"/>
<proteinExistence type="predicted"/>
<evidence type="ECO:0000256" key="5">
    <source>
        <dbReference type="ARBA" id="ARBA00023136"/>
    </source>
</evidence>
<evidence type="ECO:0000313" key="7">
    <source>
        <dbReference type="EMBL" id="PQV55992.1"/>
    </source>
</evidence>
<evidence type="ECO:0000313" key="8">
    <source>
        <dbReference type="Proteomes" id="UP000238338"/>
    </source>
</evidence>
<evidence type="ECO:0000256" key="4">
    <source>
        <dbReference type="ARBA" id="ARBA00022989"/>
    </source>
</evidence>
<name>A0A2S8S5B5_9RHOB</name>
<organism evidence="7 8">
    <name type="scientific">Albidovulum denitrificans</name>
    <dbReference type="NCBI Taxonomy" id="404881"/>
    <lineage>
        <taxon>Bacteria</taxon>
        <taxon>Pseudomonadati</taxon>
        <taxon>Pseudomonadota</taxon>
        <taxon>Alphaproteobacteria</taxon>
        <taxon>Rhodobacterales</taxon>
        <taxon>Paracoccaceae</taxon>
        <taxon>Albidovulum</taxon>
    </lineage>
</organism>
<dbReference type="Pfam" id="PF02653">
    <property type="entry name" value="BPD_transp_2"/>
    <property type="match status" value="1"/>
</dbReference>
<feature type="transmembrane region" description="Helical" evidence="6">
    <location>
        <begin position="6"/>
        <end position="27"/>
    </location>
</feature>
<dbReference type="PANTHER" id="PTHR30482:SF1">
    <property type="entry name" value="BRANCHED-CHAIN AMINO ACID TRANSPORT PERMEASE PROTEIN LIVM-RELATED"/>
    <property type="match status" value="1"/>
</dbReference>
<keyword evidence="4 6" id="KW-1133">Transmembrane helix</keyword>
<dbReference type="RefSeq" id="WP_105515456.1">
    <property type="nucleotide sequence ID" value="NZ_PVEP01000006.1"/>
</dbReference>
<feature type="transmembrane region" description="Helical" evidence="6">
    <location>
        <begin position="200"/>
        <end position="221"/>
    </location>
</feature>
<protein>
    <submittedName>
        <fullName evidence="7">Branched-chain amino acid transport system permease protein</fullName>
    </submittedName>
</protein>
<comment type="caution">
    <text evidence="7">The sequence shown here is derived from an EMBL/GenBank/DDBJ whole genome shotgun (WGS) entry which is preliminary data.</text>
</comment>
<dbReference type="EMBL" id="PVEP01000006">
    <property type="protein sequence ID" value="PQV55992.1"/>
    <property type="molecule type" value="Genomic_DNA"/>
</dbReference>
<feature type="transmembrane region" description="Helical" evidence="6">
    <location>
        <begin position="101"/>
        <end position="118"/>
    </location>
</feature>
<feature type="transmembrane region" description="Helical" evidence="6">
    <location>
        <begin position="233"/>
        <end position="260"/>
    </location>
</feature>
<comment type="subcellular location">
    <subcellularLocation>
        <location evidence="1">Cell membrane</location>
        <topology evidence="1">Multi-pass membrane protein</topology>
    </subcellularLocation>
</comment>
<gene>
    <name evidence="7" type="ORF">LX70_02877</name>
</gene>
<evidence type="ECO:0000256" key="1">
    <source>
        <dbReference type="ARBA" id="ARBA00004651"/>
    </source>
</evidence>
<dbReference type="InterPro" id="IPR001851">
    <property type="entry name" value="ABC_transp_permease"/>
</dbReference>
<accession>A0A2S8S5B5</accession>
<dbReference type="Proteomes" id="UP000238338">
    <property type="component" value="Unassembled WGS sequence"/>
</dbReference>
<evidence type="ECO:0000256" key="3">
    <source>
        <dbReference type="ARBA" id="ARBA00022692"/>
    </source>
</evidence>
<dbReference type="InterPro" id="IPR043428">
    <property type="entry name" value="LivM-like"/>
</dbReference>
<sequence>MNTVFQIGLTVLMFGSLFSVLTLSLNLQYARGGMINFGTVAYFAAGAYAYAIVTQEPPHGLDQYLVGLDMPWWVGFIAAGIAAMAFAILTGWPTLRLRGEYLALTTFAFAEMLNSLLVNERGIGNGTVGLANVERPDANILGLSENIVYALAAFALMLATAYAFRRLLASPYGRAVDAIRDDEVAAQAIGKDIARLRFQVFVISSIPIGFAGALYAMITTLVNPDLFSAEVTFFVWIALVLGGERTLLGVVIGTMALVGFQEVIRAIPFESVRAAEIAASAEDIVTGILFIVILRWQPFSALARRRQAA</sequence>
<dbReference type="PANTHER" id="PTHR30482">
    <property type="entry name" value="HIGH-AFFINITY BRANCHED-CHAIN AMINO ACID TRANSPORT SYSTEM PERMEASE"/>
    <property type="match status" value="1"/>
</dbReference>